<reference evidence="14" key="1">
    <citation type="journal article" date="2019" name="bioRxiv">
        <title>The Genome of the Zebra Mussel, Dreissena polymorpha: A Resource for Invasive Species Research.</title>
        <authorList>
            <person name="McCartney M.A."/>
            <person name="Auch B."/>
            <person name="Kono T."/>
            <person name="Mallez S."/>
            <person name="Zhang Y."/>
            <person name="Obille A."/>
            <person name="Becker A."/>
            <person name="Abrahante J.E."/>
            <person name="Garbe J."/>
            <person name="Badalamenti J.P."/>
            <person name="Herman A."/>
            <person name="Mangelson H."/>
            <person name="Liachko I."/>
            <person name="Sullivan S."/>
            <person name="Sone E.D."/>
            <person name="Koren S."/>
            <person name="Silverstein K.A.T."/>
            <person name="Beckman K.B."/>
            <person name="Gohl D.M."/>
        </authorList>
    </citation>
    <scope>NUCLEOTIDE SEQUENCE</scope>
    <source>
        <strain evidence="14">Duluth1</strain>
        <tissue evidence="14">Whole animal</tissue>
    </source>
</reference>
<comment type="subcellular location">
    <subcellularLocation>
        <location evidence="1">Cell membrane</location>
        <topology evidence="1">Multi-pass membrane protein</topology>
    </subcellularLocation>
</comment>
<evidence type="ECO:0000256" key="7">
    <source>
        <dbReference type="ARBA" id="ARBA00023136"/>
    </source>
</evidence>
<dbReference type="InterPro" id="IPR050726">
    <property type="entry name" value="mGluR"/>
</dbReference>
<dbReference type="GO" id="GO:0004930">
    <property type="term" value="F:G protein-coupled receptor activity"/>
    <property type="evidence" value="ECO:0007669"/>
    <property type="project" value="UniProtKB-KW"/>
</dbReference>
<dbReference type="PROSITE" id="PS00981">
    <property type="entry name" value="G_PROTEIN_RECEP_F3_3"/>
    <property type="match status" value="1"/>
</dbReference>
<keyword evidence="8" id="KW-0675">Receptor</keyword>
<evidence type="ECO:0000256" key="9">
    <source>
        <dbReference type="ARBA" id="ARBA00023180"/>
    </source>
</evidence>
<feature type="transmembrane region" description="Helical" evidence="12">
    <location>
        <begin position="483"/>
        <end position="505"/>
    </location>
</feature>
<feature type="transmembrane region" description="Helical" evidence="12">
    <location>
        <begin position="562"/>
        <end position="588"/>
    </location>
</feature>
<evidence type="ECO:0000256" key="2">
    <source>
        <dbReference type="ARBA" id="ARBA00007242"/>
    </source>
</evidence>
<evidence type="ECO:0000259" key="13">
    <source>
        <dbReference type="PROSITE" id="PS50259"/>
    </source>
</evidence>
<dbReference type="InterPro" id="IPR011500">
    <property type="entry name" value="GPCR_3_9-Cys_dom"/>
</dbReference>
<feature type="transmembrane region" description="Helical" evidence="12">
    <location>
        <begin position="409"/>
        <end position="429"/>
    </location>
</feature>
<feature type="transmembrane region" description="Helical" evidence="12">
    <location>
        <begin position="529"/>
        <end position="550"/>
    </location>
</feature>
<dbReference type="InterPro" id="IPR001828">
    <property type="entry name" value="ANF_lig-bd_rcpt"/>
</dbReference>
<evidence type="ECO:0000256" key="12">
    <source>
        <dbReference type="SAM" id="Phobius"/>
    </source>
</evidence>
<keyword evidence="6" id="KW-0297">G-protein coupled receptor</keyword>
<dbReference type="SUPFAM" id="SSF53822">
    <property type="entry name" value="Periplasmic binding protein-like I"/>
    <property type="match status" value="1"/>
</dbReference>
<reference evidence="14" key="2">
    <citation type="submission" date="2020-11" db="EMBL/GenBank/DDBJ databases">
        <authorList>
            <person name="McCartney M.A."/>
            <person name="Auch B."/>
            <person name="Kono T."/>
            <person name="Mallez S."/>
            <person name="Becker A."/>
            <person name="Gohl D.M."/>
            <person name="Silverstein K.A.T."/>
            <person name="Koren S."/>
            <person name="Bechman K.B."/>
            <person name="Herman A."/>
            <person name="Abrahante J.E."/>
            <person name="Garbe J."/>
        </authorList>
    </citation>
    <scope>NUCLEOTIDE SEQUENCE</scope>
    <source>
        <strain evidence="14">Duluth1</strain>
        <tissue evidence="14">Whole animal</tissue>
    </source>
</reference>
<dbReference type="PRINTS" id="PR00593">
    <property type="entry name" value="MTABOTROPICR"/>
</dbReference>
<comment type="similarity">
    <text evidence="2">Belongs to the G-protein coupled receptor 3 family.</text>
</comment>
<comment type="caution">
    <text evidence="14">The sequence shown here is derived from an EMBL/GenBank/DDBJ whole genome shotgun (WGS) entry which is preliminary data.</text>
</comment>
<evidence type="ECO:0000256" key="11">
    <source>
        <dbReference type="SAM" id="MobiDB-lite"/>
    </source>
</evidence>
<feature type="domain" description="G-protein coupled receptors family 3 profile" evidence="13">
    <location>
        <begin position="371"/>
        <end position="636"/>
    </location>
</feature>
<evidence type="ECO:0000313" key="14">
    <source>
        <dbReference type="EMBL" id="KAH3880646.1"/>
    </source>
</evidence>
<gene>
    <name evidence="14" type="ORF">DPMN_004567</name>
</gene>
<dbReference type="Pfam" id="PF00003">
    <property type="entry name" value="7tm_3"/>
    <property type="match status" value="1"/>
</dbReference>
<feature type="transmembrane region" description="Helical" evidence="12">
    <location>
        <begin position="594"/>
        <end position="619"/>
    </location>
</feature>
<evidence type="ECO:0000256" key="3">
    <source>
        <dbReference type="ARBA" id="ARBA00022475"/>
    </source>
</evidence>
<accession>A0A9D4MRY4</accession>
<dbReference type="InterPro" id="IPR000162">
    <property type="entry name" value="GPCR_3_mtglu_rcpt"/>
</dbReference>
<dbReference type="PANTHER" id="PTHR24060">
    <property type="entry name" value="METABOTROPIC GLUTAMATE RECEPTOR"/>
    <property type="match status" value="1"/>
</dbReference>
<proteinExistence type="inferred from homology"/>
<keyword evidence="7 12" id="KW-0472">Membrane</keyword>
<dbReference type="Proteomes" id="UP000828390">
    <property type="component" value="Unassembled WGS sequence"/>
</dbReference>
<sequence>MTKSYIADYQGMWFIKEIIATVHHVSMYKSTGICVAQSLKISRLATDAEFDKIVNDLLAINKARAVIMFVNEDNCRKLLSTLRRMNRTSELTLLASDSWGAKIHPVYGQEVLAEGTVSLLPKRRVIEEFDAYFLDLDLSHDQRDPWFSEYWESIFDCSLKGKTNKTQCTGKEDIRTFHKEHYEQEGLVQFVIDSVYALAYAIHNLLQVVCPSTPHECLERGVLNGEDVLHYIRNVSFTGISGDEVKFDDKGDGLGKYDIFQYQYVNEGRFNYVHIGEWTDRLVIFNNSLRFRNRASEPPRSVCSEECPFGYAKNNTGESDSCCWVCIRCLEHQRLKNEYTCEDCPSGFRPSQNLTLCIPLPVVHLKWDSLWVLLPVSVSTLGMLAAAYVIYVFVKYNNTPLIMASGRELCYVMLSGIFMSYATTFILLARPSIIICTVKRFVLGISLCLIYASVLIKTNRIYRIFNRGVKAMVKKPSYTSPRSQICICLCLVSVQVVGGLTWIGFEKPETMYVKHYTDSLVLTCKASQIAILLSLTYNMLLVILCTVFGFKTRKIPQNFNEAKYIAFTMYSTCIVWLAFIPIYFGAIHEYKIEVTSLCMCVSISSTVALVCLFGPKVYIVIFQPHKNIRQGTMPSLQAAGRSLAKPFMPTANQNRLCSTPTLSYETNNGHFHSVPTTVDSKRTTPTIEAVNDMFSDSLEEEEEEDFCEDSFAVPRSMEDKATSTSEQ</sequence>
<evidence type="ECO:0000313" key="15">
    <source>
        <dbReference type="Proteomes" id="UP000828390"/>
    </source>
</evidence>
<feature type="region of interest" description="Disordered" evidence="11">
    <location>
        <begin position="707"/>
        <end position="727"/>
    </location>
</feature>
<dbReference type="EMBL" id="JAIWYP010000001">
    <property type="protein sequence ID" value="KAH3880646.1"/>
    <property type="molecule type" value="Genomic_DNA"/>
</dbReference>
<dbReference type="GO" id="GO:0005886">
    <property type="term" value="C:plasma membrane"/>
    <property type="evidence" value="ECO:0007669"/>
    <property type="project" value="UniProtKB-SubCell"/>
</dbReference>
<keyword evidence="5 12" id="KW-1133">Transmembrane helix</keyword>
<dbReference type="FunFam" id="2.10.50.30:FF:000001">
    <property type="entry name" value="metabotropic glutamate receptor 1"/>
    <property type="match status" value="1"/>
</dbReference>
<keyword evidence="4 12" id="KW-0812">Transmembrane</keyword>
<evidence type="ECO:0000256" key="4">
    <source>
        <dbReference type="ARBA" id="ARBA00022692"/>
    </source>
</evidence>
<dbReference type="InterPro" id="IPR017979">
    <property type="entry name" value="GPCR_3_CS"/>
</dbReference>
<dbReference type="InterPro" id="IPR017978">
    <property type="entry name" value="GPCR_3_C"/>
</dbReference>
<dbReference type="Gene3D" id="3.40.50.2300">
    <property type="match status" value="1"/>
</dbReference>
<feature type="transmembrane region" description="Helical" evidence="12">
    <location>
        <begin position="370"/>
        <end position="394"/>
    </location>
</feature>
<feature type="transmembrane region" description="Helical" evidence="12">
    <location>
        <begin position="441"/>
        <end position="462"/>
    </location>
</feature>
<dbReference type="InterPro" id="IPR028082">
    <property type="entry name" value="Peripla_BP_I"/>
</dbReference>
<evidence type="ECO:0000256" key="6">
    <source>
        <dbReference type="ARBA" id="ARBA00023040"/>
    </source>
</evidence>
<dbReference type="AlphaFoldDB" id="A0A9D4MRY4"/>
<evidence type="ECO:0000256" key="8">
    <source>
        <dbReference type="ARBA" id="ARBA00023170"/>
    </source>
</evidence>
<dbReference type="Pfam" id="PF07562">
    <property type="entry name" value="NCD3G"/>
    <property type="match status" value="1"/>
</dbReference>
<name>A0A9D4MRY4_DREPO</name>
<keyword evidence="15" id="KW-1185">Reference proteome</keyword>
<dbReference type="Pfam" id="PF01094">
    <property type="entry name" value="ANF_receptor"/>
    <property type="match status" value="1"/>
</dbReference>
<evidence type="ECO:0000256" key="10">
    <source>
        <dbReference type="ARBA" id="ARBA00023224"/>
    </source>
</evidence>
<keyword evidence="9" id="KW-0325">Glycoprotein</keyword>
<organism evidence="14 15">
    <name type="scientific">Dreissena polymorpha</name>
    <name type="common">Zebra mussel</name>
    <name type="synonym">Mytilus polymorpha</name>
    <dbReference type="NCBI Taxonomy" id="45954"/>
    <lineage>
        <taxon>Eukaryota</taxon>
        <taxon>Metazoa</taxon>
        <taxon>Spiralia</taxon>
        <taxon>Lophotrochozoa</taxon>
        <taxon>Mollusca</taxon>
        <taxon>Bivalvia</taxon>
        <taxon>Autobranchia</taxon>
        <taxon>Heteroconchia</taxon>
        <taxon>Euheterodonta</taxon>
        <taxon>Imparidentia</taxon>
        <taxon>Neoheterodontei</taxon>
        <taxon>Myida</taxon>
        <taxon>Dreissenoidea</taxon>
        <taxon>Dreissenidae</taxon>
        <taxon>Dreissena</taxon>
    </lineage>
</organism>
<dbReference type="InterPro" id="IPR038550">
    <property type="entry name" value="GPCR_3_9-Cys_sf"/>
</dbReference>
<protein>
    <recommendedName>
        <fullName evidence="13">G-protein coupled receptors family 3 profile domain-containing protein</fullName>
    </recommendedName>
</protein>
<evidence type="ECO:0000256" key="1">
    <source>
        <dbReference type="ARBA" id="ARBA00004651"/>
    </source>
</evidence>
<keyword evidence="3" id="KW-1003">Cell membrane</keyword>
<dbReference type="CDD" id="cd15934">
    <property type="entry name" value="7tmC_mGluRs_group2_3"/>
    <property type="match status" value="1"/>
</dbReference>
<dbReference type="PROSITE" id="PS50259">
    <property type="entry name" value="G_PROTEIN_RECEP_F3_4"/>
    <property type="match status" value="1"/>
</dbReference>
<dbReference type="Gene3D" id="2.10.50.30">
    <property type="entry name" value="GPCR, family 3, nine cysteines domain"/>
    <property type="match status" value="1"/>
</dbReference>
<keyword evidence="10" id="KW-0807">Transducer</keyword>
<evidence type="ECO:0000256" key="5">
    <source>
        <dbReference type="ARBA" id="ARBA00022989"/>
    </source>
</evidence>